<sequence length="322" mass="34100">MNRYARQMLLPDVGQIGQARLADAHVLVVGAGGLGCPVLQYLAGAGVGEITLFDPDLVEEGNLHRQPLYRITDIGHPKAQAAQAHLLAAQPDLRLHPRICALTPANAHTAVALSDLVIDAADSFAVSYILSDTCLSQGKPLISASALGQSGYVGGFCCQAPSLRAVFPDLPEHAASCATAGVLGPVVGVIGSLQAQMALRVLLACDPSPLGTMATLDLATMQLGQFSFLGAPEPDRQMPFVALQDVKPEDQLVELRPTCEVPEMAIDSARRIAPDAMADATFSTRHRIILRCRSGLRAWRAGRQLQQRGFTDIALMADGDVV</sequence>
<organism evidence="2 3">
    <name type="scientific">Aliisedimentitalea scapharcae</name>
    <dbReference type="NCBI Taxonomy" id="1524259"/>
    <lineage>
        <taxon>Bacteria</taxon>
        <taxon>Pseudomonadati</taxon>
        <taxon>Pseudomonadota</taxon>
        <taxon>Alphaproteobacteria</taxon>
        <taxon>Rhodobacterales</taxon>
        <taxon>Roseobacteraceae</taxon>
        <taxon>Aliisedimentitalea</taxon>
    </lineage>
</organism>
<dbReference type="InterPro" id="IPR045886">
    <property type="entry name" value="ThiF/MoeB/HesA"/>
</dbReference>
<evidence type="ECO:0000259" key="1">
    <source>
        <dbReference type="Pfam" id="PF00899"/>
    </source>
</evidence>
<dbReference type="RefSeq" id="WP_406648775.1">
    <property type="nucleotide sequence ID" value="NZ_CP123584.1"/>
</dbReference>
<dbReference type="Pfam" id="PF00899">
    <property type="entry name" value="ThiF"/>
    <property type="match status" value="1"/>
</dbReference>
<dbReference type="InterPro" id="IPR035985">
    <property type="entry name" value="Ubiquitin-activating_enz"/>
</dbReference>
<evidence type="ECO:0000313" key="3">
    <source>
        <dbReference type="Proteomes" id="UP001623232"/>
    </source>
</evidence>
<feature type="domain" description="THIF-type NAD/FAD binding fold" evidence="1">
    <location>
        <begin position="4"/>
        <end position="227"/>
    </location>
</feature>
<proteinExistence type="predicted"/>
<dbReference type="InterPro" id="IPR000594">
    <property type="entry name" value="ThiF_NAD_FAD-bd"/>
</dbReference>
<reference evidence="2 3" key="1">
    <citation type="submission" date="2023-04" db="EMBL/GenBank/DDBJ databases">
        <title>Complete genome sequence of Alisedimentitalea scapharcae.</title>
        <authorList>
            <person name="Rong J.-C."/>
            <person name="Yi M.-L."/>
            <person name="Zhao Q."/>
        </authorList>
    </citation>
    <scope>NUCLEOTIDE SEQUENCE [LARGE SCALE GENOMIC DNA]</scope>
    <source>
        <strain evidence="2 3">KCTC 42119</strain>
    </source>
</reference>
<dbReference type="GO" id="GO:0016779">
    <property type="term" value="F:nucleotidyltransferase activity"/>
    <property type="evidence" value="ECO:0007669"/>
    <property type="project" value="UniProtKB-KW"/>
</dbReference>
<dbReference type="CDD" id="cd00757">
    <property type="entry name" value="ThiF_MoeB_HesA_family"/>
    <property type="match status" value="1"/>
</dbReference>
<dbReference type="PANTHER" id="PTHR10953">
    <property type="entry name" value="UBIQUITIN-ACTIVATING ENZYME E1"/>
    <property type="match status" value="1"/>
</dbReference>
<dbReference type="InterPro" id="IPR036873">
    <property type="entry name" value="Rhodanese-like_dom_sf"/>
</dbReference>
<dbReference type="Gene3D" id="3.40.50.720">
    <property type="entry name" value="NAD(P)-binding Rossmann-like Domain"/>
    <property type="match status" value="1"/>
</dbReference>
<evidence type="ECO:0000313" key="2">
    <source>
        <dbReference type="EMBL" id="WZK90219.1"/>
    </source>
</evidence>
<dbReference type="PANTHER" id="PTHR10953:SF102">
    <property type="entry name" value="ADENYLYLTRANSFERASE AND SULFURTRANSFERASE MOCS3"/>
    <property type="match status" value="1"/>
</dbReference>
<gene>
    <name evidence="2" type="ORF">QEZ52_06635</name>
</gene>
<keyword evidence="2" id="KW-0808">Transferase</keyword>
<keyword evidence="3" id="KW-1185">Reference proteome</keyword>
<name>A0ABZ2XY09_9RHOB</name>
<dbReference type="Proteomes" id="UP001623232">
    <property type="component" value="Chromosome"/>
</dbReference>
<dbReference type="SUPFAM" id="SSF52821">
    <property type="entry name" value="Rhodanese/Cell cycle control phosphatase"/>
    <property type="match status" value="1"/>
</dbReference>
<dbReference type="EMBL" id="CP123584">
    <property type="protein sequence ID" value="WZK90219.1"/>
    <property type="molecule type" value="Genomic_DNA"/>
</dbReference>
<protein>
    <submittedName>
        <fullName evidence="2">ThiF family adenylyltransferase</fullName>
    </submittedName>
</protein>
<dbReference type="SUPFAM" id="SSF69572">
    <property type="entry name" value="Activating enzymes of the ubiquitin-like proteins"/>
    <property type="match status" value="1"/>
</dbReference>
<dbReference type="CDD" id="cd00158">
    <property type="entry name" value="RHOD"/>
    <property type="match status" value="1"/>
</dbReference>
<keyword evidence="2" id="KW-0548">Nucleotidyltransferase</keyword>
<accession>A0ABZ2XY09</accession>